<protein>
    <submittedName>
        <fullName evidence="1">Uncharacterized protein</fullName>
    </submittedName>
</protein>
<reference evidence="1" key="1">
    <citation type="journal article" date="2014" name="Front. Microbiol.">
        <title>High frequency of phylogenetically diverse reductive dehalogenase-homologous genes in deep subseafloor sedimentary metagenomes.</title>
        <authorList>
            <person name="Kawai M."/>
            <person name="Futagami T."/>
            <person name="Toyoda A."/>
            <person name="Takaki Y."/>
            <person name="Nishi S."/>
            <person name="Hori S."/>
            <person name="Arai W."/>
            <person name="Tsubouchi T."/>
            <person name="Morono Y."/>
            <person name="Uchiyama I."/>
            <person name="Ito T."/>
            <person name="Fujiyama A."/>
            <person name="Inagaki F."/>
            <person name="Takami H."/>
        </authorList>
    </citation>
    <scope>NUCLEOTIDE SEQUENCE</scope>
    <source>
        <strain evidence="1">Expedition CK06-06</strain>
    </source>
</reference>
<name>X0U4M9_9ZZZZ</name>
<accession>X0U4M9</accession>
<comment type="caution">
    <text evidence="1">The sequence shown here is derived from an EMBL/GenBank/DDBJ whole genome shotgun (WGS) entry which is preliminary data.</text>
</comment>
<gene>
    <name evidence="1" type="ORF">S01H1_45439</name>
</gene>
<proteinExistence type="predicted"/>
<organism evidence="1">
    <name type="scientific">marine sediment metagenome</name>
    <dbReference type="NCBI Taxonomy" id="412755"/>
    <lineage>
        <taxon>unclassified sequences</taxon>
        <taxon>metagenomes</taxon>
        <taxon>ecological metagenomes</taxon>
    </lineage>
</organism>
<dbReference type="EMBL" id="BARS01029035">
    <property type="protein sequence ID" value="GAG00495.1"/>
    <property type="molecule type" value="Genomic_DNA"/>
</dbReference>
<sequence>LASSASVYTVDKATIAGKWATINFLKWGEQRLDRYEKKLKALKSRVITREFYTD</sequence>
<evidence type="ECO:0000313" key="1">
    <source>
        <dbReference type="EMBL" id="GAG00495.1"/>
    </source>
</evidence>
<feature type="non-terminal residue" evidence="1">
    <location>
        <position position="1"/>
    </location>
</feature>
<dbReference type="AlphaFoldDB" id="X0U4M9"/>